<evidence type="ECO:0000313" key="5">
    <source>
        <dbReference type="Proteomes" id="UP000768567"/>
    </source>
</evidence>
<keyword evidence="2" id="KW-0812">Transmembrane</keyword>
<dbReference type="InterPro" id="IPR036514">
    <property type="entry name" value="SGNH_hydro_sf"/>
</dbReference>
<accession>A0ABR9R517</accession>
<reference evidence="4 5" key="1">
    <citation type="submission" date="2020-10" db="EMBL/GenBank/DDBJ databases">
        <title>ChiBAC.</title>
        <authorList>
            <person name="Zenner C."/>
            <person name="Hitch T.C.A."/>
            <person name="Clavel T."/>
        </authorList>
    </citation>
    <scope>NUCLEOTIDE SEQUENCE [LARGE SCALE GENOMIC DNA]</scope>
    <source>
        <strain evidence="4 5">DSM 109015</strain>
    </source>
</reference>
<evidence type="ECO:0000256" key="1">
    <source>
        <dbReference type="SAM" id="MobiDB-lite"/>
    </source>
</evidence>
<dbReference type="SUPFAM" id="SSF52266">
    <property type="entry name" value="SGNH hydrolase"/>
    <property type="match status" value="1"/>
</dbReference>
<evidence type="ECO:0000259" key="3">
    <source>
        <dbReference type="Pfam" id="PF13472"/>
    </source>
</evidence>
<dbReference type="Gene3D" id="3.40.50.1110">
    <property type="entry name" value="SGNH hydrolase"/>
    <property type="match status" value="1"/>
</dbReference>
<dbReference type="RefSeq" id="WP_193502225.1">
    <property type="nucleotide sequence ID" value="NZ_JADCKC010000003.1"/>
</dbReference>
<keyword evidence="2" id="KW-1133">Transmembrane helix</keyword>
<evidence type="ECO:0000313" key="4">
    <source>
        <dbReference type="EMBL" id="MBE5038212.1"/>
    </source>
</evidence>
<evidence type="ECO:0000256" key="2">
    <source>
        <dbReference type="SAM" id="Phobius"/>
    </source>
</evidence>
<organism evidence="4 5">
    <name type="scientific">Gemmiger gallinarum</name>
    <dbReference type="NCBI Taxonomy" id="2779354"/>
    <lineage>
        <taxon>Bacteria</taxon>
        <taxon>Bacillati</taxon>
        <taxon>Bacillota</taxon>
        <taxon>Clostridia</taxon>
        <taxon>Eubacteriales</taxon>
        <taxon>Gemmiger</taxon>
    </lineage>
</organism>
<comment type="caution">
    <text evidence="4">The sequence shown here is derived from an EMBL/GenBank/DDBJ whole genome shotgun (WGS) entry which is preliminary data.</text>
</comment>
<name>A0ABR9R517_9FIRM</name>
<feature type="compositionally biased region" description="Low complexity" evidence="1">
    <location>
        <begin position="36"/>
        <end position="50"/>
    </location>
</feature>
<proteinExistence type="predicted"/>
<keyword evidence="5" id="KW-1185">Reference proteome</keyword>
<feature type="compositionally biased region" description="Basic and acidic residues" evidence="1">
    <location>
        <begin position="1"/>
        <end position="18"/>
    </location>
</feature>
<keyword evidence="2" id="KW-0472">Membrane</keyword>
<dbReference type="Proteomes" id="UP000768567">
    <property type="component" value="Unassembled WGS sequence"/>
</dbReference>
<dbReference type="EMBL" id="JADCKC010000003">
    <property type="protein sequence ID" value="MBE5038212.1"/>
    <property type="molecule type" value="Genomic_DNA"/>
</dbReference>
<feature type="domain" description="SGNH hydrolase-type esterase" evidence="3">
    <location>
        <begin position="224"/>
        <end position="397"/>
    </location>
</feature>
<feature type="region of interest" description="Disordered" evidence="1">
    <location>
        <begin position="1"/>
        <end position="116"/>
    </location>
</feature>
<feature type="compositionally biased region" description="Basic residues" evidence="1">
    <location>
        <begin position="107"/>
        <end position="116"/>
    </location>
</feature>
<sequence length="435" mass="47273">MPNREGRYGGYQPREKQNRQVRAPGSGGVRRVSPGQRPVEPQPVQRQAPRSGAGARPSPEKNNAYRAPYAPPEWAAADGWQRPPQPQRPVQTQAGQGDPARQSARSAARKARQNRRARRRLTLIATGVCILLASGVITVLLPNGSTETENPVIEGDTSQLTTSVVAPLPYAEDSGNALTEALNWGDVGPARQTENYTYTAAPSVPSAVPEFGKVDLSWFNDAAFLGDSLTVGYTDYDIDVGDALVCAYEGASPNDIVNRTTMTSSDRGEEIPLDVLSQAQPKKLYVLLGANSLAYSTNNDEGFLNYYGRMLDELKTALPDTTIFVQSVLPVQAEVQDEMPGLTPDRVNSINASLSSLAAEKGCLYLALNEVFVDESGSLKADYAQPDGLHLSGSGYATWVEYLRTHVPYDKDNPYQLGSTYYLSDEMRELLSDLP</sequence>
<gene>
    <name evidence="4" type="ORF">INF35_10485</name>
</gene>
<protein>
    <submittedName>
        <fullName evidence="4">Lipase</fullName>
    </submittedName>
</protein>
<dbReference type="Pfam" id="PF13472">
    <property type="entry name" value="Lipase_GDSL_2"/>
    <property type="match status" value="1"/>
</dbReference>
<feature type="transmembrane region" description="Helical" evidence="2">
    <location>
        <begin position="121"/>
        <end position="141"/>
    </location>
</feature>
<dbReference type="InterPro" id="IPR013830">
    <property type="entry name" value="SGNH_hydro"/>
</dbReference>